<dbReference type="EC" id="2.1.1.72" evidence="2"/>
<dbReference type="GO" id="GO:0009007">
    <property type="term" value="F:site-specific DNA-methyltransferase (adenine-specific) activity"/>
    <property type="evidence" value="ECO:0007669"/>
    <property type="project" value="UniProtKB-EC"/>
</dbReference>
<accession>A0AB34Y2T1</accession>
<dbReference type="InterPro" id="IPR023095">
    <property type="entry name" value="Ade_MeTrfase_dom_2"/>
</dbReference>
<name>A0AB34Y2T1_LACPN</name>
<dbReference type="GO" id="GO:0043565">
    <property type="term" value="F:sequence-specific DNA binding"/>
    <property type="evidence" value="ECO:0007669"/>
    <property type="project" value="TreeGrafter"/>
</dbReference>
<dbReference type="GO" id="GO:1904047">
    <property type="term" value="F:S-adenosyl-L-methionine binding"/>
    <property type="evidence" value="ECO:0007669"/>
    <property type="project" value="TreeGrafter"/>
</dbReference>
<dbReference type="InterPro" id="IPR012327">
    <property type="entry name" value="MeTrfase_D12"/>
</dbReference>
<dbReference type="GO" id="GO:0009307">
    <property type="term" value="P:DNA restriction-modification system"/>
    <property type="evidence" value="ECO:0007669"/>
    <property type="project" value="InterPro"/>
</dbReference>
<comment type="catalytic activity">
    <reaction evidence="6">
        <text>a 2'-deoxyadenosine in DNA + S-adenosyl-L-methionine = an N(6)-methyl-2'-deoxyadenosine in DNA + S-adenosyl-L-homocysteine + H(+)</text>
        <dbReference type="Rhea" id="RHEA:15197"/>
        <dbReference type="Rhea" id="RHEA-COMP:12418"/>
        <dbReference type="Rhea" id="RHEA-COMP:12419"/>
        <dbReference type="ChEBI" id="CHEBI:15378"/>
        <dbReference type="ChEBI" id="CHEBI:57856"/>
        <dbReference type="ChEBI" id="CHEBI:59789"/>
        <dbReference type="ChEBI" id="CHEBI:90615"/>
        <dbReference type="ChEBI" id="CHEBI:90616"/>
        <dbReference type="EC" id="2.1.1.72"/>
    </reaction>
</comment>
<evidence type="ECO:0000256" key="4">
    <source>
        <dbReference type="ARBA" id="ARBA00022679"/>
    </source>
</evidence>
<dbReference type="EMBL" id="LUWI01000010">
    <property type="protein sequence ID" value="KZU07290.1"/>
    <property type="molecule type" value="Genomic_DNA"/>
</dbReference>
<evidence type="ECO:0000256" key="5">
    <source>
        <dbReference type="ARBA" id="ARBA00022691"/>
    </source>
</evidence>
<keyword evidence="5" id="KW-0949">S-adenosyl-L-methionine</keyword>
<dbReference type="Gene3D" id="1.10.1020.10">
    <property type="entry name" value="Adenine-specific Methyltransferase, Domain 2"/>
    <property type="match status" value="1"/>
</dbReference>
<dbReference type="Gene3D" id="3.40.50.150">
    <property type="entry name" value="Vaccinia Virus protein VP39"/>
    <property type="match status" value="1"/>
</dbReference>
<evidence type="ECO:0000256" key="1">
    <source>
        <dbReference type="ARBA" id="ARBA00006594"/>
    </source>
</evidence>
<proteinExistence type="inferred from homology"/>
<evidence type="ECO:0000256" key="2">
    <source>
        <dbReference type="ARBA" id="ARBA00011900"/>
    </source>
</evidence>
<sequence>MPRTYSPFRYPGGKTQLYDFVLQLLSLNSTCNTYIEPFAGGAGIPMKLLLNGQVNKVWINDYNKAIYSVWDAILNNPNELIELIQSVPFDYYSGHKVSPNFSVNFWKNQKNIYDKNKNHQHSIELAFSTLFLNRTNTSGIITAGPLGGISQTGKTQIYVRFNKKTLIDKINLIHSFEPQIKLTRLNALDMIPMMRSTVNPRDSFIFFDPPYFEQGHGLYYSSFNEQGHKDLAKEILSLKQYHWITTYDTAPQIQEDYKMAKQKYEYSLNYTSNNRNRGKAVEFMFASPITTLHSFAKVQLTPLV</sequence>
<comment type="caution">
    <text evidence="7">The sequence shown here is derived from an EMBL/GenBank/DDBJ whole genome shotgun (WGS) entry which is preliminary data.</text>
</comment>
<evidence type="ECO:0000313" key="8">
    <source>
        <dbReference type="Proteomes" id="UP000076989"/>
    </source>
</evidence>
<dbReference type="GO" id="GO:0032259">
    <property type="term" value="P:methylation"/>
    <property type="evidence" value="ECO:0007669"/>
    <property type="project" value="UniProtKB-KW"/>
</dbReference>
<organism evidence="7 8">
    <name type="scientific">Lactiplantibacillus plantarum</name>
    <name type="common">Lactobacillus plantarum</name>
    <dbReference type="NCBI Taxonomy" id="1590"/>
    <lineage>
        <taxon>Bacteria</taxon>
        <taxon>Bacillati</taxon>
        <taxon>Bacillota</taxon>
        <taxon>Bacilli</taxon>
        <taxon>Lactobacillales</taxon>
        <taxon>Lactobacillaceae</taxon>
        <taxon>Lactiplantibacillus</taxon>
    </lineage>
</organism>
<gene>
    <name evidence="7" type="ORF">Nizo2260_0831</name>
</gene>
<dbReference type="PIRSF" id="PIRSF000398">
    <property type="entry name" value="M_m6A_EcoRV"/>
    <property type="match status" value="1"/>
</dbReference>
<protein>
    <recommendedName>
        <fullName evidence="2">site-specific DNA-methyltransferase (adenine-specific)</fullName>
        <ecNumber evidence="2">2.1.1.72</ecNumber>
    </recommendedName>
</protein>
<dbReference type="RefSeq" id="WP_063730102.1">
    <property type="nucleotide sequence ID" value="NZ_CP086412.1"/>
</dbReference>
<dbReference type="PRINTS" id="PR00505">
    <property type="entry name" value="D12N6MTFRASE"/>
</dbReference>
<dbReference type="PANTHER" id="PTHR30481">
    <property type="entry name" value="DNA ADENINE METHYLASE"/>
    <property type="match status" value="1"/>
</dbReference>
<keyword evidence="4" id="KW-0808">Transferase</keyword>
<dbReference type="Proteomes" id="UP000076989">
    <property type="component" value="Unassembled WGS sequence"/>
</dbReference>
<dbReference type="Pfam" id="PF02086">
    <property type="entry name" value="MethyltransfD12"/>
    <property type="match status" value="1"/>
</dbReference>
<dbReference type="InterPro" id="IPR029063">
    <property type="entry name" value="SAM-dependent_MTases_sf"/>
</dbReference>
<dbReference type="AlphaFoldDB" id="A0AB34Y2T1"/>
<dbReference type="InterPro" id="IPR012263">
    <property type="entry name" value="M_m6A_EcoRV"/>
</dbReference>
<evidence type="ECO:0000313" key="7">
    <source>
        <dbReference type="EMBL" id="KZU07290.1"/>
    </source>
</evidence>
<evidence type="ECO:0000256" key="6">
    <source>
        <dbReference type="ARBA" id="ARBA00047942"/>
    </source>
</evidence>
<evidence type="ECO:0000256" key="3">
    <source>
        <dbReference type="ARBA" id="ARBA00022603"/>
    </source>
</evidence>
<reference evidence="7 8" key="1">
    <citation type="submission" date="2016-03" db="EMBL/GenBank/DDBJ databases">
        <title>Comparative genomics of 54 Lactobacillus plantarum strains reveals genomic uncoupling from niche constraints.</title>
        <authorList>
            <person name="Martino M.E."/>
        </authorList>
    </citation>
    <scope>NUCLEOTIDE SEQUENCE [LARGE SCALE GENOMIC DNA]</scope>
    <source>
        <strain evidence="7 8">Nizo2260</strain>
    </source>
</reference>
<dbReference type="PANTHER" id="PTHR30481:SF2">
    <property type="entry name" value="SITE-SPECIFIC DNA-METHYLTRANSFERASE (ADENINE-SPECIFIC)"/>
    <property type="match status" value="1"/>
</dbReference>
<dbReference type="SUPFAM" id="SSF53335">
    <property type="entry name" value="S-adenosyl-L-methionine-dependent methyltransferases"/>
    <property type="match status" value="1"/>
</dbReference>
<keyword evidence="3" id="KW-0489">Methyltransferase</keyword>
<dbReference type="GO" id="GO:0006298">
    <property type="term" value="P:mismatch repair"/>
    <property type="evidence" value="ECO:0007669"/>
    <property type="project" value="TreeGrafter"/>
</dbReference>
<comment type="similarity">
    <text evidence="1">Belongs to the N(4)/N(6)-methyltransferase family.</text>
</comment>